<keyword evidence="3" id="KW-1185">Reference proteome</keyword>
<dbReference type="EMBL" id="BAAAQQ010000013">
    <property type="protein sequence ID" value="GAA2132289.1"/>
    <property type="molecule type" value="Genomic_DNA"/>
</dbReference>
<protein>
    <recommendedName>
        <fullName evidence="1">LytR/CpsA/Psr regulator C-terminal domain-containing protein</fullName>
    </recommendedName>
</protein>
<feature type="domain" description="LytR/CpsA/Psr regulator C-terminal" evidence="1">
    <location>
        <begin position="57"/>
        <end position="144"/>
    </location>
</feature>
<dbReference type="RefSeq" id="WP_344305272.1">
    <property type="nucleotide sequence ID" value="NZ_BAAAQQ010000013.1"/>
</dbReference>
<accession>A0ABP5KHP1</accession>
<dbReference type="Gene3D" id="3.30.70.2390">
    <property type="match status" value="1"/>
</dbReference>
<evidence type="ECO:0000313" key="3">
    <source>
        <dbReference type="Proteomes" id="UP001500575"/>
    </source>
</evidence>
<proteinExistence type="predicted"/>
<evidence type="ECO:0000313" key="2">
    <source>
        <dbReference type="EMBL" id="GAA2132289.1"/>
    </source>
</evidence>
<dbReference type="Pfam" id="PF13399">
    <property type="entry name" value="LytR_C"/>
    <property type="match status" value="1"/>
</dbReference>
<gene>
    <name evidence="2" type="ORF">GCM10009843_36680</name>
</gene>
<dbReference type="InterPro" id="IPR027381">
    <property type="entry name" value="LytR/CpsA/Psr_C"/>
</dbReference>
<evidence type="ECO:0000259" key="1">
    <source>
        <dbReference type="Pfam" id="PF13399"/>
    </source>
</evidence>
<dbReference type="Proteomes" id="UP001500575">
    <property type="component" value="Unassembled WGS sequence"/>
</dbReference>
<sequence length="170" mass="17709">MVRGIRSTLTLVFLVALLVGAVIWGWGAATKPLPQTQDEPLCEEVAVEAGQRVYPDQVAVSIFNASSRAGLAGRTTELFLDSGFGEGDSGNAPTGTEVAYAQIWASDPKSPAVRLVKSYLGPRATITEGDQLGVGVVVVVGEEFEELVKGKKSVKAAADGFVCSPPGTTD</sequence>
<name>A0ABP5KHP1_9ACTN</name>
<comment type="caution">
    <text evidence="2">The sequence shown here is derived from an EMBL/GenBank/DDBJ whole genome shotgun (WGS) entry which is preliminary data.</text>
</comment>
<organism evidence="2 3">
    <name type="scientific">Nocardioides bigeumensis</name>
    <dbReference type="NCBI Taxonomy" id="433657"/>
    <lineage>
        <taxon>Bacteria</taxon>
        <taxon>Bacillati</taxon>
        <taxon>Actinomycetota</taxon>
        <taxon>Actinomycetes</taxon>
        <taxon>Propionibacteriales</taxon>
        <taxon>Nocardioidaceae</taxon>
        <taxon>Nocardioides</taxon>
    </lineage>
</organism>
<reference evidence="3" key="1">
    <citation type="journal article" date="2019" name="Int. J. Syst. Evol. Microbiol.">
        <title>The Global Catalogue of Microorganisms (GCM) 10K type strain sequencing project: providing services to taxonomists for standard genome sequencing and annotation.</title>
        <authorList>
            <consortium name="The Broad Institute Genomics Platform"/>
            <consortium name="The Broad Institute Genome Sequencing Center for Infectious Disease"/>
            <person name="Wu L."/>
            <person name="Ma J."/>
        </authorList>
    </citation>
    <scope>NUCLEOTIDE SEQUENCE [LARGE SCALE GENOMIC DNA]</scope>
    <source>
        <strain evidence="3">JCM 16021</strain>
    </source>
</reference>